<dbReference type="EMBL" id="QHKI01000091">
    <property type="protein sequence ID" value="RSM64951.1"/>
    <property type="molecule type" value="Genomic_DNA"/>
</dbReference>
<evidence type="ECO:0000313" key="3">
    <source>
        <dbReference type="Proteomes" id="UP000287547"/>
    </source>
</evidence>
<accession>A0A428YBL4</accession>
<keyword evidence="1" id="KW-0732">Signal</keyword>
<feature type="signal peptide" evidence="1">
    <location>
        <begin position="1"/>
        <end position="22"/>
    </location>
</feature>
<evidence type="ECO:0000313" key="2">
    <source>
        <dbReference type="EMBL" id="RSM64951.1"/>
    </source>
</evidence>
<dbReference type="OrthoDB" id="3636180at2"/>
<reference evidence="2 3" key="1">
    <citation type="submission" date="2018-05" db="EMBL/GenBank/DDBJ databases">
        <title>Evolution of GPA BGCs.</title>
        <authorList>
            <person name="Waglechner N."/>
            <person name="Wright G.D."/>
        </authorList>
    </citation>
    <scope>NUCLEOTIDE SEQUENCE [LARGE SCALE GENOMIC DNA]</scope>
    <source>
        <strain evidence="2 3">A82846</strain>
    </source>
</reference>
<sequence length="149" mass="15758">MNRSSKQAALVLLGIFMAGALAAVIVLVTHESDGTSPIAFTNSPPPPTSFTASVTMTISLGRYSSCESGGYRDIRSGGQVEIVNQKHEVLALGTLTRSTLASCEFMATVANIPFGERMYGAKLGNANRGIIWKTESEARSTGWSLTLGE</sequence>
<organism evidence="2 3">
    <name type="scientific">Kibdelosporangium aridum</name>
    <dbReference type="NCBI Taxonomy" id="2030"/>
    <lineage>
        <taxon>Bacteria</taxon>
        <taxon>Bacillati</taxon>
        <taxon>Actinomycetota</taxon>
        <taxon>Actinomycetes</taxon>
        <taxon>Pseudonocardiales</taxon>
        <taxon>Pseudonocardiaceae</taxon>
        <taxon>Kibdelosporangium</taxon>
    </lineage>
</organism>
<feature type="chain" id="PRO_5018965999" evidence="1">
    <location>
        <begin position="23"/>
        <end position="149"/>
    </location>
</feature>
<name>A0A428YBL4_KIBAR</name>
<evidence type="ECO:0000256" key="1">
    <source>
        <dbReference type="SAM" id="SignalP"/>
    </source>
</evidence>
<proteinExistence type="predicted"/>
<dbReference type="RefSeq" id="WP_037251737.1">
    <property type="nucleotide sequence ID" value="NZ_QHKI01000091.1"/>
</dbReference>
<gene>
    <name evidence="2" type="ORF">DMH04_50245</name>
</gene>
<dbReference type="Proteomes" id="UP000287547">
    <property type="component" value="Unassembled WGS sequence"/>
</dbReference>
<dbReference type="AlphaFoldDB" id="A0A428YBL4"/>
<comment type="caution">
    <text evidence="2">The sequence shown here is derived from an EMBL/GenBank/DDBJ whole genome shotgun (WGS) entry which is preliminary data.</text>
</comment>
<protein>
    <submittedName>
        <fullName evidence="2">Uncharacterized protein</fullName>
    </submittedName>
</protein>